<dbReference type="InterPro" id="IPR036116">
    <property type="entry name" value="FN3_sf"/>
</dbReference>
<dbReference type="InterPro" id="IPR002602">
    <property type="entry name" value="DB"/>
</dbReference>
<dbReference type="InterPro" id="IPR013783">
    <property type="entry name" value="Ig-like_fold"/>
</dbReference>
<dbReference type="Pfam" id="PF00041">
    <property type="entry name" value="fn3"/>
    <property type="match status" value="1"/>
</dbReference>
<name>A0A7R9LH96_9ACAR</name>
<dbReference type="EMBL" id="CAJPIZ010025558">
    <property type="protein sequence ID" value="CAG2118784.1"/>
    <property type="molecule type" value="Genomic_DNA"/>
</dbReference>
<dbReference type="SMART" id="SM00060">
    <property type="entry name" value="FN3"/>
    <property type="match status" value="1"/>
</dbReference>
<dbReference type="Gene3D" id="2.60.40.10">
    <property type="entry name" value="Immunoglobulins"/>
    <property type="match status" value="2"/>
</dbReference>
<dbReference type="PROSITE" id="PS50853">
    <property type="entry name" value="FN3"/>
    <property type="match status" value="1"/>
</dbReference>
<evidence type="ECO:0000313" key="2">
    <source>
        <dbReference type="EMBL" id="CAD7641600.1"/>
    </source>
</evidence>
<protein>
    <recommendedName>
        <fullName evidence="1">Fibronectin type-III domain-containing protein</fullName>
    </recommendedName>
</protein>
<dbReference type="AlphaFoldDB" id="A0A7R9LH96"/>
<dbReference type="SUPFAM" id="SSF49265">
    <property type="entry name" value="Fibronectin type III"/>
    <property type="match status" value="1"/>
</dbReference>
<feature type="non-terminal residue" evidence="2">
    <location>
        <position position="293"/>
    </location>
</feature>
<sequence>MDRWVLKISDTKVNDSGLYSCEVNSMPRQSVTRVVSVSYPKTVQMAFENKSKVISDDFNHDFSDCCVKEGIPSICNGFCNFKGLLTQTPKAHIFAICYSHMTQLVKCLTDGRNHIPCCERQNIPRVCHGSCAGKYTLTTALQHVICLDYATPTLSCIADGIQTLPPPPREVTAEPISTSQINVKWEKNTEKMQSLIDTYELNVTELHSFDPKDWSLTKKSEISKLMKQIQGINTNLKTFKIDGNATEFTVNDLKESTMYEISIMSINKLGTSVVTNDIRVVTQSHAIHNTEKD</sequence>
<dbReference type="InterPro" id="IPR003961">
    <property type="entry name" value="FN3_dom"/>
</dbReference>
<organism evidence="2">
    <name type="scientific">Medioppia subpectinata</name>
    <dbReference type="NCBI Taxonomy" id="1979941"/>
    <lineage>
        <taxon>Eukaryota</taxon>
        <taxon>Metazoa</taxon>
        <taxon>Ecdysozoa</taxon>
        <taxon>Arthropoda</taxon>
        <taxon>Chelicerata</taxon>
        <taxon>Arachnida</taxon>
        <taxon>Acari</taxon>
        <taxon>Acariformes</taxon>
        <taxon>Sarcoptiformes</taxon>
        <taxon>Oribatida</taxon>
        <taxon>Brachypylina</taxon>
        <taxon>Oppioidea</taxon>
        <taxon>Oppiidae</taxon>
        <taxon>Medioppia</taxon>
    </lineage>
</organism>
<feature type="domain" description="Fibronectin type-III" evidence="1">
    <location>
        <begin position="167"/>
        <end position="285"/>
    </location>
</feature>
<dbReference type="Pfam" id="PF01682">
    <property type="entry name" value="DB"/>
    <property type="match status" value="1"/>
</dbReference>
<accession>A0A7R9LH96</accession>
<dbReference type="PANTHER" id="PTHR46705:SF2">
    <property type="entry name" value="DOMAIN OF UNKNOWN FUNCTION DB DOMAIN-CONTAINING PROTEIN"/>
    <property type="match status" value="1"/>
</dbReference>
<evidence type="ECO:0000313" key="3">
    <source>
        <dbReference type="Proteomes" id="UP000759131"/>
    </source>
</evidence>
<proteinExistence type="predicted"/>
<gene>
    <name evidence="2" type="ORF">OSB1V03_LOCUS18734</name>
</gene>
<dbReference type="EMBL" id="OC880133">
    <property type="protein sequence ID" value="CAD7641600.1"/>
    <property type="molecule type" value="Genomic_DNA"/>
</dbReference>
<evidence type="ECO:0000259" key="1">
    <source>
        <dbReference type="PROSITE" id="PS50853"/>
    </source>
</evidence>
<dbReference type="Proteomes" id="UP000759131">
    <property type="component" value="Unassembled WGS sequence"/>
</dbReference>
<dbReference type="OrthoDB" id="5843172at2759"/>
<dbReference type="CDD" id="cd00063">
    <property type="entry name" value="FN3"/>
    <property type="match status" value="1"/>
</dbReference>
<dbReference type="PANTHER" id="PTHR46705">
    <property type="entry name" value="PROTEIN CBG09805"/>
    <property type="match status" value="1"/>
</dbReference>
<reference evidence="2" key="1">
    <citation type="submission" date="2020-11" db="EMBL/GenBank/DDBJ databases">
        <authorList>
            <person name="Tran Van P."/>
        </authorList>
    </citation>
    <scope>NUCLEOTIDE SEQUENCE</scope>
</reference>
<keyword evidence="3" id="KW-1185">Reference proteome</keyword>